<feature type="compositionally biased region" description="Low complexity" evidence="1">
    <location>
        <begin position="86"/>
        <end position="97"/>
    </location>
</feature>
<evidence type="ECO:0000313" key="3">
    <source>
        <dbReference type="Proteomes" id="UP000244336"/>
    </source>
</evidence>
<dbReference type="Gramene" id="PUZ66841">
    <property type="protein sequence ID" value="PUZ66841"/>
    <property type="gene ID" value="GQ55_3G373400"/>
</dbReference>
<accession>A0A2T7EG85</accession>
<keyword evidence="3" id="KW-1185">Reference proteome</keyword>
<name>A0A2T7EG85_9POAL</name>
<feature type="region of interest" description="Disordered" evidence="1">
    <location>
        <begin position="49"/>
        <end position="121"/>
    </location>
</feature>
<gene>
    <name evidence="2" type="ORF">GQ55_3G373400</name>
</gene>
<dbReference type="Proteomes" id="UP000244336">
    <property type="component" value="Chromosome 3"/>
</dbReference>
<protein>
    <submittedName>
        <fullName evidence="2">Uncharacterized protein</fullName>
    </submittedName>
</protein>
<feature type="compositionally biased region" description="Low complexity" evidence="1">
    <location>
        <begin position="112"/>
        <end position="121"/>
    </location>
</feature>
<evidence type="ECO:0000313" key="2">
    <source>
        <dbReference type="EMBL" id="PUZ66841.1"/>
    </source>
</evidence>
<proteinExistence type="predicted"/>
<feature type="region of interest" description="Disordered" evidence="1">
    <location>
        <begin position="1"/>
        <end position="23"/>
    </location>
</feature>
<feature type="region of interest" description="Disordered" evidence="1">
    <location>
        <begin position="141"/>
        <end position="163"/>
    </location>
</feature>
<dbReference type="EMBL" id="CM009751">
    <property type="protein sequence ID" value="PUZ66841.1"/>
    <property type="molecule type" value="Genomic_DNA"/>
</dbReference>
<sequence length="163" mass="17203">MRRPPLPCRRAPPCSLRPATSRGQEWKMLKTNNESRFYVSGRNCPWLQKRRKSSRAIPAPFPSPHSRAFPLPKPRSALGGGGGGSRLQARAGGLSWRRGLRRGQARGPGPPARGCGPATRAGARLARGDAGCRGATRCSLGGAGMVSSPDGPHATMDAAESGR</sequence>
<organism evidence="2 3">
    <name type="scientific">Panicum hallii var. hallii</name>
    <dbReference type="NCBI Taxonomy" id="1504633"/>
    <lineage>
        <taxon>Eukaryota</taxon>
        <taxon>Viridiplantae</taxon>
        <taxon>Streptophyta</taxon>
        <taxon>Embryophyta</taxon>
        <taxon>Tracheophyta</taxon>
        <taxon>Spermatophyta</taxon>
        <taxon>Magnoliopsida</taxon>
        <taxon>Liliopsida</taxon>
        <taxon>Poales</taxon>
        <taxon>Poaceae</taxon>
        <taxon>PACMAD clade</taxon>
        <taxon>Panicoideae</taxon>
        <taxon>Panicodae</taxon>
        <taxon>Paniceae</taxon>
        <taxon>Panicinae</taxon>
        <taxon>Panicum</taxon>
        <taxon>Panicum sect. Panicum</taxon>
    </lineage>
</organism>
<reference evidence="2 3" key="1">
    <citation type="submission" date="2018-04" db="EMBL/GenBank/DDBJ databases">
        <title>WGS assembly of Panicum hallii var. hallii HAL2.</title>
        <authorList>
            <person name="Lovell J."/>
            <person name="Jenkins J."/>
            <person name="Lowry D."/>
            <person name="Mamidi S."/>
            <person name="Sreedasyam A."/>
            <person name="Weng X."/>
            <person name="Barry K."/>
            <person name="Bonette J."/>
            <person name="Campitelli B."/>
            <person name="Daum C."/>
            <person name="Gordon S."/>
            <person name="Gould B."/>
            <person name="Lipzen A."/>
            <person name="MacQueen A."/>
            <person name="Palacio-Mejia J."/>
            <person name="Plott C."/>
            <person name="Shakirov E."/>
            <person name="Shu S."/>
            <person name="Yoshinaga Y."/>
            <person name="Zane M."/>
            <person name="Rokhsar D."/>
            <person name="Grimwood J."/>
            <person name="Schmutz J."/>
            <person name="Juenger T."/>
        </authorList>
    </citation>
    <scope>NUCLEOTIDE SEQUENCE [LARGE SCALE GENOMIC DNA]</scope>
    <source>
        <strain evidence="3">cv. HAL2</strain>
    </source>
</reference>
<dbReference type="AlphaFoldDB" id="A0A2T7EG85"/>
<feature type="compositionally biased region" description="Low complexity" evidence="1">
    <location>
        <begin position="8"/>
        <end position="19"/>
    </location>
</feature>
<evidence type="ECO:0000256" key="1">
    <source>
        <dbReference type="SAM" id="MobiDB-lite"/>
    </source>
</evidence>